<dbReference type="GO" id="GO:0015095">
    <property type="term" value="F:magnesium ion transmembrane transporter activity"/>
    <property type="evidence" value="ECO:0007669"/>
    <property type="project" value="TreeGrafter"/>
</dbReference>
<evidence type="ECO:0000313" key="14">
    <source>
        <dbReference type="Proteomes" id="UP000294664"/>
    </source>
</evidence>
<dbReference type="GO" id="GO:0000287">
    <property type="term" value="F:magnesium ion binding"/>
    <property type="evidence" value="ECO:0007669"/>
    <property type="project" value="TreeGrafter"/>
</dbReference>
<evidence type="ECO:0000256" key="12">
    <source>
        <dbReference type="SAM" id="Phobius"/>
    </source>
</evidence>
<keyword evidence="14" id="KW-1185">Reference proteome</keyword>
<keyword evidence="9" id="KW-0406">Ion transport</keyword>
<evidence type="ECO:0000256" key="5">
    <source>
        <dbReference type="ARBA" id="ARBA00022519"/>
    </source>
</evidence>
<dbReference type="Proteomes" id="UP000294664">
    <property type="component" value="Unassembled WGS sequence"/>
</dbReference>
<keyword evidence="4" id="KW-1003">Cell membrane</keyword>
<dbReference type="Gene3D" id="1.20.58.340">
    <property type="entry name" value="Magnesium transport protein CorA, transmembrane region"/>
    <property type="match status" value="2"/>
</dbReference>
<dbReference type="CDD" id="cd12833">
    <property type="entry name" value="ZntB-like_1"/>
    <property type="match status" value="1"/>
</dbReference>
<evidence type="ECO:0000256" key="10">
    <source>
        <dbReference type="ARBA" id="ARBA00023136"/>
    </source>
</evidence>
<evidence type="ECO:0000256" key="8">
    <source>
        <dbReference type="ARBA" id="ARBA00022989"/>
    </source>
</evidence>
<feature type="transmembrane region" description="Helical" evidence="12">
    <location>
        <begin position="303"/>
        <end position="321"/>
    </location>
</feature>
<dbReference type="PANTHER" id="PTHR46494">
    <property type="entry name" value="CORA FAMILY METAL ION TRANSPORTER (EUROFUNG)"/>
    <property type="match status" value="1"/>
</dbReference>
<dbReference type="GO" id="GO:0050897">
    <property type="term" value="F:cobalt ion binding"/>
    <property type="evidence" value="ECO:0007669"/>
    <property type="project" value="TreeGrafter"/>
</dbReference>
<dbReference type="SUPFAM" id="SSF144083">
    <property type="entry name" value="Magnesium transport protein CorA, transmembrane region"/>
    <property type="match status" value="1"/>
</dbReference>
<dbReference type="Gene3D" id="3.30.460.20">
    <property type="entry name" value="CorA soluble domain-like"/>
    <property type="match status" value="1"/>
</dbReference>
<evidence type="ECO:0000256" key="11">
    <source>
        <dbReference type="SAM" id="Coils"/>
    </source>
</evidence>
<dbReference type="AlphaFoldDB" id="A0A4V2UXC7"/>
<keyword evidence="6 12" id="KW-0812">Transmembrane</keyword>
<keyword evidence="7" id="KW-0862">Zinc</keyword>
<keyword evidence="5" id="KW-0997">Cell inner membrane</keyword>
<dbReference type="GO" id="GO:0005886">
    <property type="term" value="C:plasma membrane"/>
    <property type="evidence" value="ECO:0007669"/>
    <property type="project" value="UniProtKB-SubCell"/>
</dbReference>
<dbReference type="OrthoDB" id="9803484at2"/>
<evidence type="ECO:0000256" key="4">
    <source>
        <dbReference type="ARBA" id="ARBA00022475"/>
    </source>
</evidence>
<sequence>MSAPDTEGLLEGWQFDGRGGGRRLDWDEVRNLGPIEEGFVWLHFRRLQRSPQDWLCNQSGIDPLILEGMLEDESRPRCSLFADSAFLVLRAVNLHRNALPEDLLGLHMWVDARRIITLQHEPISAIADYVESLGRARCPRTQGEMVSDLGLRLVDRLDPVISALMDEADELEDAVEKAEARDLLPKLAILRRLAIKLRRHIAPQREALNHFSTEDDPWLGPKDRTRLRDAADRVARFTEELDSIRERAALIRDQMVDRRAEQMNKSMLVLAVVTVVFAPLTFVSGLFGMNVGGIPGVDDPESFWLISALLIALALSLAWLFRRLRWV</sequence>
<keyword evidence="10 12" id="KW-0472">Membrane</keyword>
<comment type="caution">
    <text evidence="13">The sequence shown here is derived from an EMBL/GenBank/DDBJ whole genome shotgun (WGS) entry which is preliminary data.</text>
</comment>
<proteinExistence type="inferred from homology"/>
<dbReference type="InterPro" id="IPR002523">
    <property type="entry name" value="MgTranspt_CorA/ZnTranspt_ZntB"/>
</dbReference>
<organism evidence="13 14">
    <name type="scientific">Aquabacter spiritensis</name>
    <dbReference type="NCBI Taxonomy" id="933073"/>
    <lineage>
        <taxon>Bacteria</taxon>
        <taxon>Pseudomonadati</taxon>
        <taxon>Pseudomonadota</taxon>
        <taxon>Alphaproteobacteria</taxon>
        <taxon>Hyphomicrobiales</taxon>
        <taxon>Xanthobacteraceae</taxon>
        <taxon>Aquabacter</taxon>
    </lineage>
</organism>
<evidence type="ECO:0000256" key="6">
    <source>
        <dbReference type="ARBA" id="ARBA00022692"/>
    </source>
</evidence>
<reference evidence="13 14" key="1">
    <citation type="submission" date="2019-03" db="EMBL/GenBank/DDBJ databases">
        <title>Genomic Encyclopedia of Type Strains, Phase IV (KMG-IV): sequencing the most valuable type-strain genomes for metagenomic binning, comparative biology and taxonomic classification.</title>
        <authorList>
            <person name="Goeker M."/>
        </authorList>
    </citation>
    <scope>NUCLEOTIDE SEQUENCE [LARGE SCALE GENOMIC DNA]</scope>
    <source>
        <strain evidence="13 14">DSM 9035</strain>
    </source>
</reference>
<keyword evidence="11" id="KW-0175">Coiled coil</keyword>
<feature type="coiled-coil region" evidence="11">
    <location>
        <begin position="227"/>
        <end position="254"/>
    </location>
</feature>
<evidence type="ECO:0000256" key="7">
    <source>
        <dbReference type="ARBA" id="ARBA00022833"/>
    </source>
</evidence>
<name>A0A4V2UXC7_9HYPH</name>
<evidence type="ECO:0000313" key="13">
    <source>
        <dbReference type="EMBL" id="TCT02988.1"/>
    </source>
</evidence>
<feature type="transmembrane region" description="Helical" evidence="12">
    <location>
        <begin position="268"/>
        <end position="291"/>
    </location>
</feature>
<evidence type="ECO:0000256" key="9">
    <source>
        <dbReference type="ARBA" id="ARBA00023065"/>
    </source>
</evidence>
<comment type="subcellular location">
    <subcellularLocation>
        <location evidence="1">Cell membrane</location>
        <topology evidence="1">Multi-pass membrane protein</topology>
    </subcellularLocation>
</comment>
<dbReference type="Pfam" id="PF01544">
    <property type="entry name" value="CorA"/>
    <property type="match status" value="1"/>
</dbReference>
<dbReference type="RefSeq" id="WP_132033508.1">
    <property type="nucleotide sequence ID" value="NZ_SMAI01000011.1"/>
</dbReference>
<dbReference type="EMBL" id="SMAI01000011">
    <property type="protein sequence ID" value="TCT02988.1"/>
    <property type="molecule type" value="Genomic_DNA"/>
</dbReference>
<keyword evidence="8 12" id="KW-1133">Transmembrane helix</keyword>
<dbReference type="InterPro" id="IPR045861">
    <property type="entry name" value="CorA_cytoplasmic_dom"/>
</dbReference>
<keyword evidence="3" id="KW-0813">Transport</keyword>
<dbReference type="InterPro" id="IPR045863">
    <property type="entry name" value="CorA_TM1_TM2"/>
</dbReference>
<evidence type="ECO:0000256" key="2">
    <source>
        <dbReference type="ARBA" id="ARBA00009765"/>
    </source>
</evidence>
<protein>
    <submittedName>
        <fullName evidence="13">Zinc transporter</fullName>
    </submittedName>
</protein>
<comment type="similarity">
    <text evidence="2">Belongs to the CorA metal ion transporter (MIT) (TC 1.A.35) family.</text>
</comment>
<evidence type="ECO:0000256" key="1">
    <source>
        <dbReference type="ARBA" id="ARBA00004651"/>
    </source>
</evidence>
<dbReference type="SUPFAM" id="SSF143865">
    <property type="entry name" value="CorA soluble domain-like"/>
    <property type="match status" value="1"/>
</dbReference>
<dbReference type="GO" id="GO:0015087">
    <property type="term" value="F:cobalt ion transmembrane transporter activity"/>
    <property type="evidence" value="ECO:0007669"/>
    <property type="project" value="TreeGrafter"/>
</dbReference>
<gene>
    <name evidence="13" type="ORF">EDC64_111160</name>
</gene>
<dbReference type="PANTHER" id="PTHR46494:SF3">
    <property type="entry name" value="ZINC TRANSPORT PROTEIN ZNTB"/>
    <property type="match status" value="1"/>
</dbReference>
<evidence type="ECO:0000256" key="3">
    <source>
        <dbReference type="ARBA" id="ARBA00022448"/>
    </source>
</evidence>
<accession>A0A4V2UXC7</accession>